<dbReference type="EMBL" id="JACDXJ010000001">
    <property type="protein sequence ID" value="MBA1157100.1"/>
    <property type="molecule type" value="Genomic_DNA"/>
</dbReference>
<keyword evidence="2" id="KW-1185">Reference proteome</keyword>
<accession>A0A838BNX8</accession>
<name>A0A838BNX8_9HYPH</name>
<reference evidence="1 2" key="1">
    <citation type="submission" date="2020-07" db="EMBL/GenBank/DDBJ databases">
        <title>Draft genome and description of Microvirga mediterraneensis Marseille-Q2068 sp. nov.</title>
        <authorList>
            <person name="Boxberger M."/>
        </authorList>
    </citation>
    <scope>NUCLEOTIDE SEQUENCE [LARGE SCALE GENOMIC DNA]</scope>
    <source>
        <strain evidence="1 2">Marseille-Q2068</strain>
    </source>
</reference>
<sequence>MPGTKPGILLKGIGSLRHGRPCAGHLDWKSVAPEVIGITGTRPVMT</sequence>
<proteinExistence type="predicted"/>
<dbReference type="Proteomes" id="UP000572984">
    <property type="component" value="Unassembled WGS sequence"/>
</dbReference>
<protein>
    <submittedName>
        <fullName evidence="1">Uncharacterized protein</fullName>
    </submittedName>
</protein>
<gene>
    <name evidence="1" type="ORF">H0S73_13270</name>
</gene>
<dbReference type="RefSeq" id="WP_181052612.1">
    <property type="nucleotide sequence ID" value="NZ_JACDXJ010000001.1"/>
</dbReference>
<comment type="caution">
    <text evidence="1">The sequence shown here is derived from an EMBL/GenBank/DDBJ whole genome shotgun (WGS) entry which is preliminary data.</text>
</comment>
<evidence type="ECO:0000313" key="1">
    <source>
        <dbReference type="EMBL" id="MBA1157100.1"/>
    </source>
</evidence>
<evidence type="ECO:0000313" key="2">
    <source>
        <dbReference type="Proteomes" id="UP000572984"/>
    </source>
</evidence>
<organism evidence="1 2">
    <name type="scientific">Microvirga mediterraneensis</name>
    <dbReference type="NCBI Taxonomy" id="2754695"/>
    <lineage>
        <taxon>Bacteria</taxon>
        <taxon>Pseudomonadati</taxon>
        <taxon>Pseudomonadota</taxon>
        <taxon>Alphaproteobacteria</taxon>
        <taxon>Hyphomicrobiales</taxon>
        <taxon>Methylobacteriaceae</taxon>
        <taxon>Microvirga</taxon>
    </lineage>
</organism>
<dbReference type="AlphaFoldDB" id="A0A838BNX8"/>